<dbReference type="AlphaFoldDB" id="A0AAN6VEX5"/>
<reference evidence="1" key="1">
    <citation type="journal article" date="2023" name="Mol. Phylogenet. Evol.">
        <title>Genome-scale phylogeny and comparative genomics of the fungal order Sordariales.</title>
        <authorList>
            <person name="Hensen N."/>
            <person name="Bonometti L."/>
            <person name="Westerberg I."/>
            <person name="Brannstrom I.O."/>
            <person name="Guillou S."/>
            <person name="Cros-Aarteil S."/>
            <person name="Calhoun S."/>
            <person name="Haridas S."/>
            <person name="Kuo A."/>
            <person name="Mondo S."/>
            <person name="Pangilinan J."/>
            <person name="Riley R."/>
            <person name="LaButti K."/>
            <person name="Andreopoulos B."/>
            <person name="Lipzen A."/>
            <person name="Chen C."/>
            <person name="Yan M."/>
            <person name="Daum C."/>
            <person name="Ng V."/>
            <person name="Clum A."/>
            <person name="Steindorff A."/>
            <person name="Ohm R.A."/>
            <person name="Martin F."/>
            <person name="Silar P."/>
            <person name="Natvig D.O."/>
            <person name="Lalanne C."/>
            <person name="Gautier V."/>
            <person name="Ament-Velasquez S.L."/>
            <person name="Kruys A."/>
            <person name="Hutchinson M.I."/>
            <person name="Powell A.J."/>
            <person name="Barry K."/>
            <person name="Miller A.N."/>
            <person name="Grigoriev I.V."/>
            <person name="Debuchy R."/>
            <person name="Gladieux P."/>
            <person name="Hiltunen Thoren M."/>
            <person name="Johannesson H."/>
        </authorList>
    </citation>
    <scope>NUCLEOTIDE SEQUENCE</scope>
    <source>
        <strain evidence="1">CBS 538.74</strain>
    </source>
</reference>
<gene>
    <name evidence="1" type="ORF">C8A00DRAFT_38131</name>
</gene>
<dbReference type="Proteomes" id="UP001302745">
    <property type="component" value="Unassembled WGS sequence"/>
</dbReference>
<name>A0AAN6VEX5_9PEZI</name>
<evidence type="ECO:0000313" key="1">
    <source>
        <dbReference type="EMBL" id="KAK4149265.1"/>
    </source>
</evidence>
<evidence type="ECO:0000313" key="2">
    <source>
        <dbReference type="Proteomes" id="UP001302745"/>
    </source>
</evidence>
<comment type="caution">
    <text evidence="1">The sequence shown here is derived from an EMBL/GenBank/DDBJ whole genome shotgun (WGS) entry which is preliminary data.</text>
</comment>
<reference evidence="1" key="2">
    <citation type="submission" date="2023-05" db="EMBL/GenBank/DDBJ databases">
        <authorList>
            <consortium name="Lawrence Berkeley National Laboratory"/>
            <person name="Steindorff A."/>
            <person name="Hensen N."/>
            <person name="Bonometti L."/>
            <person name="Westerberg I."/>
            <person name="Brannstrom I.O."/>
            <person name="Guillou S."/>
            <person name="Cros-Aarteil S."/>
            <person name="Calhoun S."/>
            <person name="Haridas S."/>
            <person name="Kuo A."/>
            <person name="Mondo S."/>
            <person name="Pangilinan J."/>
            <person name="Riley R."/>
            <person name="Labutti K."/>
            <person name="Andreopoulos B."/>
            <person name="Lipzen A."/>
            <person name="Chen C."/>
            <person name="Yanf M."/>
            <person name="Daum C."/>
            <person name="Ng V."/>
            <person name="Clum A."/>
            <person name="Ohm R."/>
            <person name="Martin F."/>
            <person name="Silar P."/>
            <person name="Natvig D."/>
            <person name="Lalanne C."/>
            <person name="Gautier V."/>
            <person name="Ament-Velasquez S.L."/>
            <person name="Kruys A."/>
            <person name="Hutchinson M.I."/>
            <person name="Powell A.J."/>
            <person name="Barry K."/>
            <person name="Miller A.N."/>
            <person name="Grigoriev I.V."/>
            <person name="Debuchy R."/>
            <person name="Gladieux P."/>
            <person name="Thoren M.H."/>
            <person name="Johannesson H."/>
        </authorList>
    </citation>
    <scope>NUCLEOTIDE SEQUENCE</scope>
    <source>
        <strain evidence="1">CBS 538.74</strain>
    </source>
</reference>
<dbReference type="EMBL" id="MU857179">
    <property type="protein sequence ID" value="KAK4149265.1"/>
    <property type="molecule type" value="Genomic_DNA"/>
</dbReference>
<organism evidence="1 2">
    <name type="scientific">Chaetomidium leptoderma</name>
    <dbReference type="NCBI Taxonomy" id="669021"/>
    <lineage>
        <taxon>Eukaryota</taxon>
        <taxon>Fungi</taxon>
        <taxon>Dikarya</taxon>
        <taxon>Ascomycota</taxon>
        <taxon>Pezizomycotina</taxon>
        <taxon>Sordariomycetes</taxon>
        <taxon>Sordariomycetidae</taxon>
        <taxon>Sordariales</taxon>
        <taxon>Chaetomiaceae</taxon>
        <taxon>Chaetomidium</taxon>
    </lineage>
</organism>
<sequence length="205" mass="22173">MSRCDSFAGTFGLAVPTLGSHPGVTATPNVARAVNGDFQTPLLDVHFGFIEHDGEVYGFPYTCLGGTSVPIDLAEAVKVAIDPDTYTWITLGFFFAPRHPVINPHGGGNNVVFNSPLGIGDKVLHVTYGKREGSVASSPIDPEFVLRDALDRAVGYVRAGRDIKQWLPAGVFIIIYECPQETREYDGLEDIESMHYVSGKDGTVE</sequence>
<keyword evidence="2" id="KW-1185">Reference proteome</keyword>
<protein>
    <submittedName>
        <fullName evidence="1">Uncharacterized protein</fullName>
    </submittedName>
</protein>
<proteinExistence type="predicted"/>
<accession>A0AAN6VEX5</accession>